<feature type="compositionally biased region" description="Low complexity" evidence="1">
    <location>
        <begin position="1"/>
        <end position="20"/>
    </location>
</feature>
<feature type="compositionally biased region" description="Polar residues" evidence="1">
    <location>
        <begin position="163"/>
        <end position="175"/>
    </location>
</feature>
<name>A0ABQ7S6S3_9ACAR</name>
<feature type="compositionally biased region" description="Low complexity" evidence="1">
    <location>
        <begin position="274"/>
        <end position="285"/>
    </location>
</feature>
<protein>
    <submittedName>
        <fullName evidence="2">Uncharacterized protein</fullName>
    </submittedName>
</protein>
<evidence type="ECO:0000313" key="2">
    <source>
        <dbReference type="EMBL" id="KAG9509120.1"/>
    </source>
</evidence>
<feature type="non-terminal residue" evidence="2">
    <location>
        <position position="1"/>
    </location>
</feature>
<organism evidence="2 3">
    <name type="scientific">Fragariocoptes setiger</name>
    <dbReference type="NCBI Taxonomy" id="1670756"/>
    <lineage>
        <taxon>Eukaryota</taxon>
        <taxon>Metazoa</taxon>
        <taxon>Ecdysozoa</taxon>
        <taxon>Arthropoda</taxon>
        <taxon>Chelicerata</taxon>
        <taxon>Arachnida</taxon>
        <taxon>Acari</taxon>
        <taxon>Acariformes</taxon>
        <taxon>Trombidiformes</taxon>
        <taxon>Prostigmata</taxon>
        <taxon>Eupodina</taxon>
        <taxon>Eriophyoidea</taxon>
        <taxon>Phytoptidae</taxon>
        <taxon>Fragariocoptes</taxon>
    </lineage>
</organism>
<feature type="region of interest" description="Disordered" evidence="1">
    <location>
        <begin position="147"/>
        <end position="285"/>
    </location>
</feature>
<accession>A0ABQ7S6S3</accession>
<sequence>SKSSSARAKSASSASSSSASNGVYGFDAWHSIAARHPIMPMKKSDKRHLHPFDPSSSKLGDMFGVVTNNDLTRSISASVRSIFKSKFSVPAYVASALLGAVALMAFYESPISPLPVPPLPEPPVGRFPPEMPIIPAGVQIPFRYAPGNQQQQQGYQQQQQYQRSSNVQSGPIWSTPNGNNNNNISPMPNQNAMSNQQPQQQSQSRQQQYSQQQPPTIARKSDVIEMAQSGRSLFSSSTPSQQQHTKYSTSYDDSATSGLMDYIESMSKSSDTRNSNANGNSNTAS</sequence>
<dbReference type="EMBL" id="JAIFTH010000662">
    <property type="protein sequence ID" value="KAG9509120.1"/>
    <property type="molecule type" value="Genomic_DNA"/>
</dbReference>
<keyword evidence="3" id="KW-1185">Reference proteome</keyword>
<feature type="non-terminal residue" evidence="2">
    <location>
        <position position="285"/>
    </location>
</feature>
<evidence type="ECO:0000313" key="3">
    <source>
        <dbReference type="Proteomes" id="UP000825002"/>
    </source>
</evidence>
<reference evidence="2 3" key="1">
    <citation type="submission" date="2020-10" db="EMBL/GenBank/DDBJ databases">
        <authorList>
            <person name="Klimov P.B."/>
            <person name="Dyachkov S.M."/>
            <person name="Chetverikov P.E."/>
        </authorList>
    </citation>
    <scope>NUCLEOTIDE SEQUENCE [LARGE SCALE GENOMIC DNA]</scope>
    <source>
        <strain evidence="2">BMOC 18-1129-001#AD2665</strain>
        <tissue evidence="2">Entire mites</tissue>
    </source>
</reference>
<feature type="compositionally biased region" description="Low complexity" evidence="1">
    <location>
        <begin position="176"/>
        <end position="215"/>
    </location>
</feature>
<proteinExistence type="predicted"/>
<comment type="caution">
    <text evidence="2">The sequence shown here is derived from an EMBL/GenBank/DDBJ whole genome shotgun (WGS) entry which is preliminary data.</text>
</comment>
<dbReference type="Proteomes" id="UP000825002">
    <property type="component" value="Unassembled WGS sequence"/>
</dbReference>
<feature type="compositionally biased region" description="Low complexity" evidence="1">
    <location>
        <begin position="149"/>
        <end position="162"/>
    </location>
</feature>
<feature type="region of interest" description="Disordered" evidence="1">
    <location>
        <begin position="1"/>
        <end position="22"/>
    </location>
</feature>
<evidence type="ECO:0000256" key="1">
    <source>
        <dbReference type="SAM" id="MobiDB-lite"/>
    </source>
</evidence>
<gene>
    <name evidence="2" type="ORF">GZH46_02370</name>
</gene>
<feature type="compositionally biased region" description="Polar residues" evidence="1">
    <location>
        <begin position="229"/>
        <end position="257"/>
    </location>
</feature>